<evidence type="ECO:0000313" key="3">
    <source>
        <dbReference type="Proteomes" id="UP000308000"/>
    </source>
</evidence>
<dbReference type="RefSeq" id="WP_129119350.1">
    <property type="nucleotide sequence ID" value="NZ_BSUI01000016.1"/>
</dbReference>
<comment type="caution">
    <text evidence="2">The sequence shown here is derived from an EMBL/GenBank/DDBJ whole genome shotgun (WGS) entry which is preliminary data.</text>
</comment>
<reference evidence="1 4" key="2">
    <citation type="submission" date="2020-08" db="EMBL/GenBank/DDBJ databases">
        <title>Genomic Encyclopedia of Type Strains, Phase IV (KMG-IV): sequencing the most valuable type-strain genomes for metagenomic binning, comparative biology and taxonomic classification.</title>
        <authorList>
            <person name="Goeker M."/>
        </authorList>
    </citation>
    <scope>NUCLEOTIDE SEQUENCE [LARGE SCALE GENOMIC DNA]</scope>
    <source>
        <strain evidence="1 4">DSM 105434</strain>
    </source>
</reference>
<dbReference type="InterPro" id="IPR008792">
    <property type="entry name" value="PQQD"/>
</dbReference>
<accession>A0AAJ5JY98</accession>
<dbReference type="Gene3D" id="1.10.10.1150">
    <property type="entry name" value="Coenzyme PQQ synthesis protein D (PqqD)"/>
    <property type="match status" value="1"/>
</dbReference>
<proteinExistence type="predicted"/>
<evidence type="ECO:0000313" key="1">
    <source>
        <dbReference type="EMBL" id="MBB5294286.1"/>
    </source>
</evidence>
<dbReference type="AlphaFoldDB" id="A0AAJ5JY98"/>
<dbReference type="EMBL" id="VBRC01000005">
    <property type="protein sequence ID" value="TLK27859.1"/>
    <property type="molecule type" value="Genomic_DNA"/>
</dbReference>
<protein>
    <submittedName>
        <fullName evidence="2">PqqD family protein</fullName>
    </submittedName>
</protein>
<gene>
    <name evidence="2" type="ORF">FCS05_08025</name>
    <name evidence="1" type="ORF">HNQ10_001100</name>
</gene>
<evidence type="ECO:0000313" key="2">
    <source>
        <dbReference type="EMBL" id="TLK27859.1"/>
    </source>
</evidence>
<name>A0AAJ5JY98_9DEIO</name>
<dbReference type="Proteomes" id="UP000308000">
    <property type="component" value="Unassembled WGS sequence"/>
</dbReference>
<dbReference type="Proteomes" id="UP000536909">
    <property type="component" value="Unassembled WGS sequence"/>
</dbReference>
<dbReference type="InterPro" id="IPR041881">
    <property type="entry name" value="PqqD_sf"/>
</dbReference>
<dbReference type="Pfam" id="PF05402">
    <property type="entry name" value="PqqD"/>
    <property type="match status" value="1"/>
</dbReference>
<keyword evidence="4" id="KW-1185">Reference proteome</keyword>
<sequence>MWETHPDVLVTDLGDELILMHAGQGLMFSLNGPGRVAWQALPGSARDLASALATAFNVDPQQAQADAEALLADLAARGVVRRA</sequence>
<organism evidence="2 3">
    <name type="scientific">Deinococcus metallilatus</name>
    <dbReference type="NCBI Taxonomy" id="1211322"/>
    <lineage>
        <taxon>Bacteria</taxon>
        <taxon>Thermotogati</taxon>
        <taxon>Deinococcota</taxon>
        <taxon>Deinococci</taxon>
        <taxon>Deinococcales</taxon>
        <taxon>Deinococcaceae</taxon>
        <taxon>Deinococcus</taxon>
    </lineage>
</organism>
<dbReference type="EMBL" id="JACHFV010000003">
    <property type="protein sequence ID" value="MBB5294286.1"/>
    <property type="molecule type" value="Genomic_DNA"/>
</dbReference>
<evidence type="ECO:0000313" key="4">
    <source>
        <dbReference type="Proteomes" id="UP000536909"/>
    </source>
</evidence>
<reference evidence="2 3" key="1">
    <citation type="submission" date="2019-04" db="EMBL/GenBank/DDBJ databases">
        <title>Deinococcus metalilatus MA1002 mutant No.5.</title>
        <authorList>
            <person name="Park W."/>
            <person name="Park C."/>
        </authorList>
    </citation>
    <scope>NUCLEOTIDE SEQUENCE [LARGE SCALE GENOMIC DNA]</scope>
    <source>
        <strain evidence="2 3">MA1002-m5</strain>
    </source>
</reference>